<dbReference type="InterPro" id="IPR050654">
    <property type="entry name" value="AChE-related_enzymes"/>
</dbReference>
<dbReference type="GO" id="GO:0003990">
    <property type="term" value="F:acetylcholinesterase activity"/>
    <property type="evidence" value="ECO:0007669"/>
    <property type="project" value="TreeGrafter"/>
</dbReference>
<dbReference type="InterPro" id="IPR002018">
    <property type="entry name" value="CarbesteraseB"/>
</dbReference>
<dbReference type="OrthoDB" id="3200163at2759"/>
<dbReference type="GO" id="GO:0005615">
    <property type="term" value="C:extracellular space"/>
    <property type="evidence" value="ECO:0007669"/>
    <property type="project" value="TreeGrafter"/>
</dbReference>
<dbReference type="PANTHER" id="PTHR43918:SF4">
    <property type="entry name" value="CARBOXYLIC ESTER HYDROLASE"/>
    <property type="match status" value="1"/>
</dbReference>
<evidence type="ECO:0000256" key="4">
    <source>
        <dbReference type="ARBA" id="ARBA00023180"/>
    </source>
</evidence>
<keyword evidence="4" id="KW-0325">Glycoprotein</keyword>
<evidence type="ECO:0000313" key="7">
    <source>
        <dbReference type="Proteomes" id="UP000728032"/>
    </source>
</evidence>
<keyword evidence="2" id="KW-0719">Serine esterase</keyword>
<dbReference type="EMBL" id="CAJPVJ010019541">
    <property type="protein sequence ID" value="CAG2177337.1"/>
    <property type="molecule type" value="Genomic_DNA"/>
</dbReference>
<keyword evidence="7" id="KW-1185">Reference proteome</keyword>
<sequence length="147" mass="17139">MKCPTYLFAKQFKTIVKNRQNVYFYELTYENQVAAKLFGCDPQTMGVCHGMDIPYVFGLPLRLPQLFQPEDVLLSRQVMKMWTDFAKYGKPDEVWPQLLDNNVVKVRDLNPVNTTRDELYAEVLSLEVDLIPEEFIIKHQAGVIHKI</sequence>
<dbReference type="GO" id="GO:0006581">
    <property type="term" value="P:acetylcholine catabolic process"/>
    <property type="evidence" value="ECO:0007669"/>
    <property type="project" value="TreeGrafter"/>
</dbReference>
<gene>
    <name evidence="6" type="ORF">ONB1V03_LOCUS16769</name>
</gene>
<dbReference type="SUPFAM" id="SSF53474">
    <property type="entry name" value="alpha/beta-Hydrolases"/>
    <property type="match status" value="1"/>
</dbReference>
<evidence type="ECO:0000313" key="6">
    <source>
        <dbReference type="EMBL" id="CAD7660199.1"/>
    </source>
</evidence>
<dbReference type="GO" id="GO:0019695">
    <property type="term" value="P:choline metabolic process"/>
    <property type="evidence" value="ECO:0007669"/>
    <property type="project" value="TreeGrafter"/>
</dbReference>
<feature type="domain" description="Carboxylesterase type B" evidence="5">
    <location>
        <begin position="2"/>
        <end position="117"/>
    </location>
</feature>
<proteinExistence type="inferred from homology"/>
<evidence type="ECO:0000256" key="2">
    <source>
        <dbReference type="ARBA" id="ARBA00022487"/>
    </source>
</evidence>
<dbReference type="AlphaFoldDB" id="A0A7R9MJ31"/>
<dbReference type="Proteomes" id="UP000728032">
    <property type="component" value="Unassembled WGS sequence"/>
</dbReference>
<dbReference type="GO" id="GO:0005886">
    <property type="term" value="C:plasma membrane"/>
    <property type="evidence" value="ECO:0007669"/>
    <property type="project" value="TreeGrafter"/>
</dbReference>
<evidence type="ECO:0000256" key="3">
    <source>
        <dbReference type="ARBA" id="ARBA00022801"/>
    </source>
</evidence>
<comment type="similarity">
    <text evidence="1">Belongs to the type-B carboxylesterase/lipase family.</text>
</comment>
<protein>
    <recommendedName>
        <fullName evidence="5">Carboxylesterase type B domain-containing protein</fullName>
    </recommendedName>
</protein>
<accession>A0A7R9MJ31</accession>
<reference evidence="6" key="1">
    <citation type="submission" date="2020-11" db="EMBL/GenBank/DDBJ databases">
        <authorList>
            <person name="Tran Van P."/>
        </authorList>
    </citation>
    <scope>NUCLEOTIDE SEQUENCE</scope>
</reference>
<dbReference type="PANTHER" id="PTHR43918">
    <property type="entry name" value="ACETYLCHOLINESTERASE"/>
    <property type="match status" value="1"/>
</dbReference>
<dbReference type="InterPro" id="IPR029058">
    <property type="entry name" value="AB_hydrolase_fold"/>
</dbReference>
<dbReference type="Gene3D" id="3.40.50.1820">
    <property type="entry name" value="alpha/beta hydrolase"/>
    <property type="match status" value="1"/>
</dbReference>
<keyword evidence="3" id="KW-0378">Hydrolase</keyword>
<dbReference type="EMBL" id="OC934366">
    <property type="protein sequence ID" value="CAD7660199.1"/>
    <property type="molecule type" value="Genomic_DNA"/>
</dbReference>
<evidence type="ECO:0000259" key="5">
    <source>
        <dbReference type="Pfam" id="PF00135"/>
    </source>
</evidence>
<name>A0A7R9MJ31_9ACAR</name>
<dbReference type="Pfam" id="PF00135">
    <property type="entry name" value="COesterase"/>
    <property type="match status" value="1"/>
</dbReference>
<evidence type="ECO:0000256" key="1">
    <source>
        <dbReference type="ARBA" id="ARBA00005964"/>
    </source>
</evidence>
<organism evidence="6">
    <name type="scientific">Oppiella nova</name>
    <dbReference type="NCBI Taxonomy" id="334625"/>
    <lineage>
        <taxon>Eukaryota</taxon>
        <taxon>Metazoa</taxon>
        <taxon>Ecdysozoa</taxon>
        <taxon>Arthropoda</taxon>
        <taxon>Chelicerata</taxon>
        <taxon>Arachnida</taxon>
        <taxon>Acari</taxon>
        <taxon>Acariformes</taxon>
        <taxon>Sarcoptiformes</taxon>
        <taxon>Oribatida</taxon>
        <taxon>Brachypylina</taxon>
        <taxon>Oppioidea</taxon>
        <taxon>Oppiidae</taxon>
        <taxon>Oppiella</taxon>
    </lineage>
</organism>